<dbReference type="EMBL" id="GBXM01073020">
    <property type="protein sequence ID" value="JAH35557.1"/>
    <property type="molecule type" value="Transcribed_RNA"/>
</dbReference>
<reference evidence="2" key="2">
    <citation type="journal article" date="2015" name="Fish Shellfish Immunol.">
        <title>Early steps in the European eel (Anguilla anguilla)-Vibrio vulnificus interaction in the gills: Role of the RtxA13 toxin.</title>
        <authorList>
            <person name="Callol A."/>
            <person name="Pajuelo D."/>
            <person name="Ebbesson L."/>
            <person name="Teles M."/>
            <person name="MacKenzie S."/>
            <person name="Amaro C."/>
        </authorList>
    </citation>
    <scope>NUCLEOTIDE SEQUENCE</scope>
</reference>
<feature type="chain" id="PRO_5002432263" description="FZ domain-containing protein" evidence="1">
    <location>
        <begin position="23"/>
        <end position="47"/>
    </location>
</feature>
<accession>A0A0E9S2W7</accession>
<organism evidence="2">
    <name type="scientific">Anguilla anguilla</name>
    <name type="common">European freshwater eel</name>
    <name type="synonym">Muraena anguilla</name>
    <dbReference type="NCBI Taxonomy" id="7936"/>
    <lineage>
        <taxon>Eukaryota</taxon>
        <taxon>Metazoa</taxon>
        <taxon>Chordata</taxon>
        <taxon>Craniata</taxon>
        <taxon>Vertebrata</taxon>
        <taxon>Euteleostomi</taxon>
        <taxon>Actinopterygii</taxon>
        <taxon>Neopterygii</taxon>
        <taxon>Teleostei</taxon>
        <taxon>Anguilliformes</taxon>
        <taxon>Anguillidae</taxon>
        <taxon>Anguilla</taxon>
    </lineage>
</organism>
<evidence type="ECO:0000313" key="2">
    <source>
        <dbReference type="EMBL" id="JAH35557.1"/>
    </source>
</evidence>
<evidence type="ECO:0008006" key="3">
    <source>
        <dbReference type="Google" id="ProtNLM"/>
    </source>
</evidence>
<keyword evidence="1" id="KW-0732">Signal</keyword>
<reference evidence="2" key="1">
    <citation type="submission" date="2014-11" db="EMBL/GenBank/DDBJ databases">
        <authorList>
            <person name="Amaro Gonzalez C."/>
        </authorList>
    </citation>
    <scope>NUCLEOTIDE SEQUENCE</scope>
</reference>
<sequence>MTHCKQPHMLSLWLSVINLLEAVPFRGPFQNTCDMQPNTCEPLSISV</sequence>
<protein>
    <recommendedName>
        <fullName evidence="3">FZ domain-containing protein</fullName>
    </recommendedName>
</protein>
<dbReference type="AlphaFoldDB" id="A0A0E9S2W7"/>
<evidence type="ECO:0000256" key="1">
    <source>
        <dbReference type="SAM" id="SignalP"/>
    </source>
</evidence>
<feature type="signal peptide" evidence="1">
    <location>
        <begin position="1"/>
        <end position="22"/>
    </location>
</feature>
<proteinExistence type="predicted"/>
<name>A0A0E9S2W7_ANGAN</name>